<comment type="caution">
    <text evidence="1">The sequence shown here is derived from an EMBL/GenBank/DDBJ whole genome shotgun (WGS) entry which is preliminary data.</text>
</comment>
<dbReference type="Proteomes" id="UP001596415">
    <property type="component" value="Unassembled WGS sequence"/>
</dbReference>
<dbReference type="EMBL" id="JBHTBN010000001">
    <property type="protein sequence ID" value="MFC7356479.1"/>
    <property type="molecule type" value="Genomic_DNA"/>
</dbReference>
<proteinExistence type="predicted"/>
<accession>A0ABW2MT68</accession>
<keyword evidence="2" id="KW-1185">Reference proteome</keyword>
<protein>
    <recommendedName>
        <fullName evidence="3">SIR2-like domain-containing protein</fullName>
    </recommendedName>
</protein>
<dbReference type="RefSeq" id="WP_380216262.1">
    <property type="nucleotide sequence ID" value="NZ_JBHTBN010000001.1"/>
</dbReference>
<reference evidence="2" key="1">
    <citation type="journal article" date="2019" name="Int. J. Syst. Evol. Microbiol.">
        <title>The Global Catalogue of Microorganisms (GCM) 10K type strain sequencing project: providing services to taxonomists for standard genome sequencing and annotation.</title>
        <authorList>
            <consortium name="The Broad Institute Genomics Platform"/>
            <consortium name="The Broad Institute Genome Sequencing Center for Infectious Disease"/>
            <person name="Wu L."/>
            <person name="Ma J."/>
        </authorList>
    </citation>
    <scope>NUCLEOTIDE SEQUENCE [LARGE SCALE GENOMIC DNA]</scope>
    <source>
        <strain evidence="2">CGMCC 1.16306</strain>
    </source>
</reference>
<name>A0ABW2MT68_9FLAO</name>
<evidence type="ECO:0000313" key="2">
    <source>
        <dbReference type="Proteomes" id="UP001596415"/>
    </source>
</evidence>
<organism evidence="1 2">
    <name type="scientific">Jejudonia soesokkakensis</name>
    <dbReference type="NCBI Taxonomy" id="1323432"/>
    <lineage>
        <taxon>Bacteria</taxon>
        <taxon>Pseudomonadati</taxon>
        <taxon>Bacteroidota</taxon>
        <taxon>Flavobacteriia</taxon>
        <taxon>Flavobacteriales</taxon>
        <taxon>Flavobacteriaceae</taxon>
        <taxon>Jejudonia</taxon>
    </lineage>
</organism>
<gene>
    <name evidence="1" type="ORF">ACFQO1_02165</name>
</gene>
<sequence length="376" mass="43767">MEEEFSKYSKSSSKPKISYLLGAGASYNSVPIWKQQGSTIFQIASKILAMIKEGYSKSYDSIDEYNIEGSTYLVKFFEKMKFFGEKALEFGSIDIYARKLWLLENKSELNELKAAVSVYLDLWENFYYKDFKIGKSDGNYSRLDNRYLSLLSILLEKENISYPKLSDDINFFSWNYDLQLETAFSKFCCKPINNLIELNSIIPYSNLLKNDINENQSIFHLNGHRGIFKFDKDYVETVQHNNLKNWRSYLGQLKSNLEVSRRFNNDFSNSINYSWEMKKTQRDLLKAKFGDTDVLIIIGYSFPAFNRALDSELFGSLNLNNLEVVFQSPSANKSIIKTLNPNIKENNIKILNSVEDLSSFYIPSSFLYNYKEPIYI</sequence>
<evidence type="ECO:0000313" key="1">
    <source>
        <dbReference type="EMBL" id="MFC7356479.1"/>
    </source>
</evidence>
<evidence type="ECO:0008006" key="3">
    <source>
        <dbReference type="Google" id="ProtNLM"/>
    </source>
</evidence>